<protein>
    <submittedName>
        <fullName evidence="5">Glycine-rich RNA-binding protein 2, mitochondrial isoform X1</fullName>
    </submittedName>
</protein>
<keyword evidence="4" id="KW-1185">Reference proteome</keyword>
<dbReference type="Pfam" id="PF00076">
    <property type="entry name" value="RRM_1"/>
    <property type="match status" value="1"/>
</dbReference>
<keyword evidence="1 2" id="KW-0694">RNA-binding</keyword>
<dbReference type="AlphaFoldDB" id="A0A8N4F4M7"/>
<dbReference type="Gene3D" id="3.30.70.330">
    <property type="match status" value="1"/>
</dbReference>
<sequence length="111" mass="12345">MESMWCSRGQGFQRAVALPVRRFFARDASTKLFVGATGLSYDTNEAALNDAFCQHGEIVEVKVICDRITGKSKGYGFVQFCMESEATNALQKMDGQLLDGRNIRVHYAKKG</sequence>
<dbReference type="InterPro" id="IPR000504">
    <property type="entry name" value="RRM_dom"/>
</dbReference>
<dbReference type="GO" id="GO:0003723">
    <property type="term" value="F:RNA binding"/>
    <property type="evidence" value="ECO:0007669"/>
    <property type="project" value="UniProtKB-UniRule"/>
</dbReference>
<evidence type="ECO:0000256" key="1">
    <source>
        <dbReference type="ARBA" id="ARBA00022884"/>
    </source>
</evidence>
<gene>
    <name evidence="5" type="primary">LOC105044461</name>
</gene>
<dbReference type="RefSeq" id="XP_029120241.1">
    <property type="nucleotide sequence ID" value="XM_029264408.1"/>
</dbReference>
<evidence type="ECO:0000313" key="5">
    <source>
        <dbReference type="RefSeq" id="XP_029120241.1"/>
    </source>
</evidence>
<proteinExistence type="predicted"/>
<organism evidence="4 5">
    <name type="scientific">Elaeis guineensis var. tenera</name>
    <name type="common">Oil palm</name>
    <dbReference type="NCBI Taxonomy" id="51953"/>
    <lineage>
        <taxon>Eukaryota</taxon>
        <taxon>Viridiplantae</taxon>
        <taxon>Streptophyta</taxon>
        <taxon>Embryophyta</taxon>
        <taxon>Tracheophyta</taxon>
        <taxon>Spermatophyta</taxon>
        <taxon>Magnoliopsida</taxon>
        <taxon>Liliopsida</taxon>
        <taxon>Arecaceae</taxon>
        <taxon>Arecoideae</taxon>
        <taxon>Cocoseae</taxon>
        <taxon>Elaeidinae</taxon>
        <taxon>Elaeis</taxon>
    </lineage>
</organism>
<dbReference type="PANTHER" id="PTHR48027">
    <property type="entry name" value="HETEROGENEOUS NUCLEAR RIBONUCLEOPROTEIN 87F-RELATED"/>
    <property type="match status" value="1"/>
</dbReference>
<dbReference type="SUPFAM" id="SSF54928">
    <property type="entry name" value="RNA-binding domain, RBD"/>
    <property type="match status" value="1"/>
</dbReference>
<name>A0A8N4F4M7_ELAGV</name>
<reference evidence="5" key="1">
    <citation type="submission" date="2025-08" db="UniProtKB">
        <authorList>
            <consortium name="RefSeq"/>
        </authorList>
    </citation>
    <scope>IDENTIFICATION</scope>
</reference>
<dbReference type="FunFam" id="3.30.70.330:FF:000714">
    <property type="entry name" value="Glycine-rich RNA-binding protein 2, mitochondrial"/>
    <property type="match status" value="1"/>
</dbReference>
<dbReference type="InterPro" id="IPR035979">
    <property type="entry name" value="RBD_domain_sf"/>
</dbReference>
<accession>A0A8N4F4M7</accession>
<evidence type="ECO:0000313" key="4">
    <source>
        <dbReference type="Proteomes" id="UP000504607"/>
    </source>
</evidence>
<dbReference type="InterPro" id="IPR012677">
    <property type="entry name" value="Nucleotide-bd_a/b_plait_sf"/>
</dbReference>
<dbReference type="OrthoDB" id="439808at2759"/>
<feature type="domain" description="RRM" evidence="3">
    <location>
        <begin position="30"/>
        <end position="110"/>
    </location>
</feature>
<dbReference type="PROSITE" id="PS50102">
    <property type="entry name" value="RRM"/>
    <property type="match status" value="1"/>
</dbReference>
<dbReference type="SMART" id="SM00360">
    <property type="entry name" value="RRM"/>
    <property type="match status" value="1"/>
</dbReference>
<evidence type="ECO:0000256" key="2">
    <source>
        <dbReference type="PROSITE-ProRule" id="PRU00176"/>
    </source>
</evidence>
<dbReference type="InterPro" id="IPR052462">
    <property type="entry name" value="SLIRP/GR-RBP-like"/>
</dbReference>
<dbReference type="Proteomes" id="UP000504607">
    <property type="component" value="Chromosome 5"/>
</dbReference>
<evidence type="ECO:0000259" key="3">
    <source>
        <dbReference type="PROSITE" id="PS50102"/>
    </source>
</evidence>